<proteinExistence type="predicted"/>
<reference evidence="7" key="1">
    <citation type="submission" date="2012-08" db="EMBL/GenBank/DDBJ databases">
        <title>The Genome Sequence of Wuchereria bancrofti.</title>
        <authorList>
            <person name="Nutman T.B."/>
            <person name="Fink D.L."/>
            <person name="Russ C."/>
            <person name="Young S."/>
            <person name="Zeng Q."/>
            <person name="Koehrsen M."/>
            <person name="Alvarado L."/>
            <person name="Berlin A."/>
            <person name="Chapman S.B."/>
            <person name="Chen Z."/>
            <person name="Freedman E."/>
            <person name="Gellesch M."/>
            <person name="Goldberg J."/>
            <person name="Griggs A."/>
            <person name="Gujja S."/>
            <person name="Heilman E.R."/>
            <person name="Heiman D."/>
            <person name="Hepburn T."/>
            <person name="Howarth C."/>
            <person name="Jen D."/>
            <person name="Larson L."/>
            <person name="Lewis B."/>
            <person name="Mehta T."/>
            <person name="Park D."/>
            <person name="Pearson M."/>
            <person name="Roberts A."/>
            <person name="Saif S."/>
            <person name="Shea T."/>
            <person name="Shenoy N."/>
            <person name="Sisk P."/>
            <person name="Stolte C."/>
            <person name="Sykes S."/>
            <person name="Walk T."/>
            <person name="White J."/>
            <person name="Yandava C."/>
            <person name="Haas B."/>
            <person name="Henn M.R."/>
            <person name="Nusbaum C."/>
            <person name="Birren B."/>
        </authorList>
    </citation>
    <scope>NUCLEOTIDE SEQUENCE [LARGE SCALE GENOMIC DNA]</scope>
    <source>
        <strain evidence="7">NA</strain>
    </source>
</reference>
<feature type="non-terminal residue" evidence="6">
    <location>
        <position position="259"/>
    </location>
</feature>
<gene>
    <name evidence="6" type="ORF">WUBG_11828</name>
</gene>
<dbReference type="GO" id="GO:0005524">
    <property type="term" value="F:ATP binding"/>
    <property type="evidence" value="ECO:0007669"/>
    <property type="project" value="UniProtKB-KW"/>
</dbReference>
<dbReference type="PANTHER" id="PTHR11472">
    <property type="entry name" value="DNA REPAIR DEAD HELICASE RAD3/XP-D SUBFAMILY MEMBER"/>
    <property type="match status" value="1"/>
</dbReference>
<keyword evidence="2" id="KW-0378">Hydrolase</keyword>
<dbReference type="GO" id="GO:0034085">
    <property type="term" value="P:establishment of sister chromatid cohesion"/>
    <property type="evidence" value="ECO:0007669"/>
    <property type="project" value="TreeGrafter"/>
</dbReference>
<dbReference type="AlphaFoldDB" id="J9E533"/>
<feature type="region of interest" description="Disordered" evidence="4">
    <location>
        <begin position="1"/>
        <end position="21"/>
    </location>
</feature>
<dbReference type="InterPro" id="IPR010614">
    <property type="entry name" value="RAD3-like_helicase_DEAD"/>
</dbReference>
<dbReference type="GO" id="GO:0003677">
    <property type="term" value="F:DNA binding"/>
    <property type="evidence" value="ECO:0007669"/>
    <property type="project" value="InterPro"/>
</dbReference>
<dbReference type="Gene3D" id="3.40.50.300">
    <property type="entry name" value="P-loop containing nucleotide triphosphate hydrolases"/>
    <property type="match status" value="1"/>
</dbReference>
<dbReference type="GO" id="GO:0016787">
    <property type="term" value="F:hydrolase activity"/>
    <property type="evidence" value="ECO:0007669"/>
    <property type="project" value="UniProtKB-KW"/>
</dbReference>
<keyword evidence="3" id="KW-0067">ATP-binding</keyword>
<evidence type="ECO:0000256" key="3">
    <source>
        <dbReference type="ARBA" id="ARBA00022840"/>
    </source>
</evidence>
<dbReference type="PANTHER" id="PTHR11472:SF41">
    <property type="entry name" value="ATP-DEPENDENT DNA HELICASE DDX11-RELATED"/>
    <property type="match status" value="1"/>
</dbReference>
<dbReference type="GO" id="GO:0003678">
    <property type="term" value="F:DNA helicase activity"/>
    <property type="evidence" value="ECO:0007669"/>
    <property type="project" value="InterPro"/>
</dbReference>
<evidence type="ECO:0000259" key="5">
    <source>
        <dbReference type="PROSITE" id="PS51193"/>
    </source>
</evidence>
<dbReference type="InterPro" id="IPR027417">
    <property type="entry name" value="P-loop_NTPase"/>
</dbReference>
<dbReference type="GO" id="GO:0005634">
    <property type="term" value="C:nucleus"/>
    <property type="evidence" value="ECO:0007669"/>
    <property type="project" value="TreeGrafter"/>
</dbReference>
<dbReference type="Pfam" id="PF06733">
    <property type="entry name" value="DEAD_2"/>
    <property type="match status" value="1"/>
</dbReference>
<protein>
    <recommendedName>
        <fullName evidence="5">Helicase ATP-binding domain-containing protein</fullName>
    </recommendedName>
</protein>
<evidence type="ECO:0000313" key="6">
    <source>
        <dbReference type="EMBL" id="EJW77263.1"/>
    </source>
</evidence>
<dbReference type="InterPro" id="IPR014013">
    <property type="entry name" value="Helic_SF1/SF2_ATP-bd_DinG/Rad3"/>
</dbReference>
<dbReference type="InterPro" id="IPR045028">
    <property type="entry name" value="DinG/Rad3-like"/>
</dbReference>
<accession>J9E533</accession>
<dbReference type="EMBL" id="ADBV01008001">
    <property type="protein sequence ID" value="EJW77263.1"/>
    <property type="molecule type" value="Genomic_DNA"/>
</dbReference>
<dbReference type="PROSITE" id="PS51193">
    <property type="entry name" value="HELICASE_ATP_BIND_2"/>
    <property type="match status" value="1"/>
</dbReference>
<evidence type="ECO:0000256" key="2">
    <source>
        <dbReference type="ARBA" id="ARBA00022801"/>
    </source>
</evidence>
<evidence type="ECO:0000313" key="7">
    <source>
        <dbReference type="Proteomes" id="UP000004810"/>
    </source>
</evidence>
<comment type="caution">
    <text evidence="6">The sequence shown here is derived from an EMBL/GenBank/DDBJ whole genome shotgun (WGS) entry which is preliminary data.</text>
</comment>
<name>J9E533_WUCBA</name>
<sequence length="259" mass="29846">MTERCNELRDNKASEKRQKDDDDKYVTKACKGSCPFARSDAIEDLCDQILASKLSSTPQLVDYSKKISACPYFASRKSVAYSQLVLLPYQILFQEEARKAWGIELKGNVIVIDEAHNFTGDNYEFTFCYATRKRIENLVYLTRFQSRLTPVHKKYLRQLSTIVDLLLAYMNNALDKNKDYVETMTSFAGKACLAQYKLDILLKYIEETHLIMKLSKFSKRLDEQQNKKVDSGYVFPVEQLLRKKDSSNESQSIFGSGLL</sequence>
<organism evidence="6 7">
    <name type="scientific">Wuchereria bancrofti</name>
    <dbReference type="NCBI Taxonomy" id="6293"/>
    <lineage>
        <taxon>Eukaryota</taxon>
        <taxon>Metazoa</taxon>
        <taxon>Ecdysozoa</taxon>
        <taxon>Nematoda</taxon>
        <taxon>Chromadorea</taxon>
        <taxon>Rhabditida</taxon>
        <taxon>Spirurina</taxon>
        <taxon>Spiruromorpha</taxon>
        <taxon>Filarioidea</taxon>
        <taxon>Onchocercidae</taxon>
        <taxon>Wuchereria</taxon>
    </lineage>
</organism>
<evidence type="ECO:0000256" key="1">
    <source>
        <dbReference type="ARBA" id="ARBA00022741"/>
    </source>
</evidence>
<dbReference type="Proteomes" id="UP000004810">
    <property type="component" value="Unassembled WGS sequence"/>
</dbReference>
<keyword evidence="1" id="KW-0547">Nucleotide-binding</keyword>
<evidence type="ECO:0000256" key="4">
    <source>
        <dbReference type="SAM" id="MobiDB-lite"/>
    </source>
</evidence>
<feature type="domain" description="Helicase ATP-binding" evidence="5">
    <location>
        <begin position="1"/>
        <end position="185"/>
    </location>
</feature>